<dbReference type="InterPro" id="IPR036691">
    <property type="entry name" value="Endo/exonu/phosph_ase_sf"/>
</dbReference>
<dbReference type="Pfam" id="PF03372">
    <property type="entry name" value="Exo_endo_phos"/>
    <property type="match status" value="1"/>
</dbReference>
<reference evidence="7 8" key="1">
    <citation type="submission" date="2023-04" db="EMBL/GenBank/DDBJ databases">
        <title>Genome of Basidiobolus ranarum AG-B5.</title>
        <authorList>
            <person name="Stajich J.E."/>
            <person name="Carter-House D."/>
            <person name="Gryganskyi A."/>
        </authorList>
    </citation>
    <scope>NUCLEOTIDE SEQUENCE [LARGE SCALE GENOMIC DNA]</scope>
    <source>
        <strain evidence="7 8">AG-B5</strain>
    </source>
</reference>
<keyword evidence="3 5" id="KW-0732">Signal</keyword>
<dbReference type="Proteomes" id="UP001479436">
    <property type="component" value="Unassembled WGS sequence"/>
</dbReference>
<comment type="caution">
    <text evidence="7">The sequence shown here is derived from an EMBL/GenBank/DDBJ whole genome shotgun (WGS) entry which is preliminary data.</text>
</comment>
<gene>
    <name evidence="7" type="ORF">K7432_010320</name>
</gene>
<evidence type="ECO:0000256" key="3">
    <source>
        <dbReference type="ARBA" id="ARBA00022729"/>
    </source>
</evidence>
<feature type="domain" description="Endonuclease/exonuclease/phosphatase" evidence="6">
    <location>
        <begin position="31"/>
        <end position="300"/>
    </location>
</feature>
<feature type="chain" id="PRO_5046111704" description="sphingomyelin phosphodiesterase" evidence="5">
    <location>
        <begin position="17"/>
        <end position="313"/>
    </location>
</feature>
<dbReference type="PANTHER" id="PTHR16320:SF23">
    <property type="entry name" value="SPHINGOMYELINASE C 1"/>
    <property type="match status" value="1"/>
</dbReference>
<evidence type="ECO:0000313" key="8">
    <source>
        <dbReference type="Proteomes" id="UP001479436"/>
    </source>
</evidence>
<keyword evidence="4" id="KW-0378">Hydrolase</keyword>
<dbReference type="PANTHER" id="PTHR16320">
    <property type="entry name" value="SPHINGOMYELINASE FAMILY MEMBER"/>
    <property type="match status" value="1"/>
</dbReference>
<accession>A0ABR2WNZ0</accession>
<evidence type="ECO:0000256" key="2">
    <source>
        <dbReference type="ARBA" id="ARBA00012369"/>
    </source>
</evidence>
<dbReference type="InterPro" id="IPR038772">
    <property type="entry name" value="Sph/SMPD2-like"/>
</dbReference>
<dbReference type="EC" id="3.1.4.12" evidence="2"/>
<organism evidence="7 8">
    <name type="scientific">Basidiobolus ranarum</name>
    <dbReference type="NCBI Taxonomy" id="34480"/>
    <lineage>
        <taxon>Eukaryota</taxon>
        <taxon>Fungi</taxon>
        <taxon>Fungi incertae sedis</taxon>
        <taxon>Zoopagomycota</taxon>
        <taxon>Entomophthoromycotina</taxon>
        <taxon>Basidiobolomycetes</taxon>
        <taxon>Basidiobolales</taxon>
        <taxon>Basidiobolaceae</taxon>
        <taxon>Basidiobolus</taxon>
    </lineage>
</organism>
<evidence type="ECO:0000256" key="4">
    <source>
        <dbReference type="ARBA" id="ARBA00022801"/>
    </source>
</evidence>
<dbReference type="Gene3D" id="3.60.10.10">
    <property type="entry name" value="Endonuclease/exonuclease/phosphatase"/>
    <property type="match status" value="1"/>
</dbReference>
<dbReference type="SUPFAM" id="SSF56219">
    <property type="entry name" value="DNase I-like"/>
    <property type="match status" value="1"/>
</dbReference>
<name>A0ABR2WNZ0_9FUNG</name>
<dbReference type="EMBL" id="JASJQH010000702">
    <property type="protein sequence ID" value="KAK9763219.1"/>
    <property type="molecule type" value="Genomic_DNA"/>
</dbReference>
<dbReference type="CDD" id="cd09078">
    <property type="entry name" value="nSMase"/>
    <property type="match status" value="1"/>
</dbReference>
<proteinExistence type="inferred from homology"/>
<feature type="signal peptide" evidence="5">
    <location>
        <begin position="1"/>
        <end position="16"/>
    </location>
</feature>
<sequence>MKFPAILLSALALVHGLPVDSDSSIRTLSHNIFLMSKLLYPNWAQDVRAKLIGNAEYLQGHDFVFIQEAFEASARKILVENTKSQYPYQTEVIGFTKSGWNATLGDYRASSAEDGGVMILSKWPIEEKVQYIYKKGCGADSFSNKGFAYAKINRNGRYIHVFNTHAQAEDSMCSKGEARTVRKNQFLEMRRYLEGKNIPKDELVLFGGDLNVIKGSSEFSDALQTLNAVAPQYDGHEFTWDPQSNAIANWGGPKAASEYLDHIWYHKEHLGLTDFKQSALKVKSDPYIIKKVEYRDFSDHYPVEVVATLAKTE</sequence>
<evidence type="ECO:0000256" key="5">
    <source>
        <dbReference type="SAM" id="SignalP"/>
    </source>
</evidence>
<evidence type="ECO:0000313" key="7">
    <source>
        <dbReference type="EMBL" id="KAK9763219.1"/>
    </source>
</evidence>
<evidence type="ECO:0000259" key="6">
    <source>
        <dbReference type="Pfam" id="PF03372"/>
    </source>
</evidence>
<protein>
    <recommendedName>
        <fullName evidence="2">sphingomyelin phosphodiesterase</fullName>
        <ecNumber evidence="2">3.1.4.12</ecNumber>
    </recommendedName>
</protein>
<comment type="similarity">
    <text evidence="1">Belongs to the neutral sphingomyelinase family.</text>
</comment>
<evidence type="ECO:0000256" key="1">
    <source>
        <dbReference type="ARBA" id="ARBA00006335"/>
    </source>
</evidence>
<keyword evidence="8" id="KW-1185">Reference proteome</keyword>
<dbReference type="InterPro" id="IPR017766">
    <property type="entry name" value="Sphingomyelinase/PLipase_C"/>
</dbReference>
<dbReference type="NCBIfam" id="TIGR03395">
    <property type="entry name" value="sphingomy"/>
    <property type="match status" value="1"/>
</dbReference>
<dbReference type="InterPro" id="IPR005135">
    <property type="entry name" value="Endo/exonuclease/phosphatase"/>
</dbReference>